<dbReference type="Proteomes" id="UP000821865">
    <property type="component" value="Chromosome 3"/>
</dbReference>
<keyword evidence="2" id="KW-1185">Reference proteome</keyword>
<dbReference type="EMBL" id="CM023472">
    <property type="protein sequence ID" value="KAH7960449.1"/>
    <property type="molecule type" value="Genomic_DNA"/>
</dbReference>
<protein>
    <submittedName>
        <fullName evidence="1">Uncharacterized protein</fullName>
    </submittedName>
</protein>
<name>A0ACB8D860_DERSI</name>
<gene>
    <name evidence="1" type="ORF">HPB49_019948</name>
</gene>
<evidence type="ECO:0000313" key="2">
    <source>
        <dbReference type="Proteomes" id="UP000821865"/>
    </source>
</evidence>
<comment type="caution">
    <text evidence="1">The sequence shown here is derived from an EMBL/GenBank/DDBJ whole genome shotgun (WGS) entry which is preliminary data.</text>
</comment>
<evidence type="ECO:0000313" key="1">
    <source>
        <dbReference type="EMBL" id="KAH7960449.1"/>
    </source>
</evidence>
<reference evidence="1" key="1">
    <citation type="submission" date="2020-05" db="EMBL/GenBank/DDBJ databases">
        <title>Large-scale comparative analyses of tick genomes elucidate their genetic diversity and vector capacities.</title>
        <authorList>
            <person name="Jia N."/>
            <person name="Wang J."/>
            <person name="Shi W."/>
            <person name="Du L."/>
            <person name="Sun Y."/>
            <person name="Zhan W."/>
            <person name="Jiang J."/>
            <person name="Wang Q."/>
            <person name="Zhang B."/>
            <person name="Ji P."/>
            <person name="Sakyi L.B."/>
            <person name="Cui X."/>
            <person name="Yuan T."/>
            <person name="Jiang B."/>
            <person name="Yang W."/>
            <person name="Lam T.T.-Y."/>
            <person name="Chang Q."/>
            <person name="Ding S."/>
            <person name="Wang X."/>
            <person name="Zhu J."/>
            <person name="Ruan X."/>
            <person name="Zhao L."/>
            <person name="Wei J."/>
            <person name="Que T."/>
            <person name="Du C."/>
            <person name="Cheng J."/>
            <person name="Dai P."/>
            <person name="Han X."/>
            <person name="Huang E."/>
            <person name="Gao Y."/>
            <person name="Liu J."/>
            <person name="Shao H."/>
            <person name="Ye R."/>
            <person name="Li L."/>
            <person name="Wei W."/>
            <person name="Wang X."/>
            <person name="Wang C."/>
            <person name="Yang T."/>
            <person name="Huo Q."/>
            <person name="Li W."/>
            <person name="Guo W."/>
            <person name="Chen H."/>
            <person name="Zhou L."/>
            <person name="Ni X."/>
            <person name="Tian J."/>
            <person name="Zhou Y."/>
            <person name="Sheng Y."/>
            <person name="Liu T."/>
            <person name="Pan Y."/>
            <person name="Xia L."/>
            <person name="Li J."/>
            <person name="Zhao F."/>
            <person name="Cao W."/>
        </authorList>
    </citation>
    <scope>NUCLEOTIDE SEQUENCE</scope>
    <source>
        <strain evidence="1">Dsil-2018</strain>
    </source>
</reference>
<accession>A0ACB8D860</accession>
<sequence>MWALVGLIRFVLLKCARLFCEQESLCLYSVLLPLCWWATGSIPRCVAALAPMVTLPVLQTMSADDAAAAFLTPASLGLFIVLAITTAGYSSGNMIPRLSFTVCSKYGLQVVPLFLWLAAVTYVTSLFVPKAVVAVLLNLVVDKILSCIHHCELDKTLIEQQDQREEPEKPSPQPVQTRQASVTSIETERLLAELAEVVVQLDHECADCKKIHKGSCRPPEPQREKWEIEEPPLPAPPTRRQPSLVSGKEGKSALDSCAEHLTAQQQSASPAPRSGVPGCSTQSTPCAEVISNRSVSASPSPCKAGTDQKGAAACQKQASASCLSSGATSTFEQSVVKKTVASQGTKEQGTKNKEEAVERTAADGGADKGKHERDKGGAVSSTSKKKKKRSRHTKVPPNPNEPATVASPKRQRKRAHIGDKENVIEISRDNLDSKADPVSVTPTSPLVSAVASIASSVTPAFETTQSATPVPVGGEAAAVDMRRPSILKLPLRPKGWVPGLRYGAQSGTTGLRKFSTVEFGLAHQVDIVDDEHEQDREEEDRERPENLLRTRFSADVPVKRPDAAAAAGPRDSGGLTDKAAGTSPATSPSSPITSESRTASRCKARRYSVAVCVASPSGVAMTEAELAQRRALVSARRQFSSSASSLASVASTKEDKLATRLRLQMSQRTAFMLCCSLVTMTASLSSSLTMAAMDALTQHAVV</sequence>
<proteinExistence type="predicted"/>
<organism evidence="1 2">
    <name type="scientific">Dermacentor silvarum</name>
    <name type="common">Tick</name>
    <dbReference type="NCBI Taxonomy" id="543639"/>
    <lineage>
        <taxon>Eukaryota</taxon>
        <taxon>Metazoa</taxon>
        <taxon>Ecdysozoa</taxon>
        <taxon>Arthropoda</taxon>
        <taxon>Chelicerata</taxon>
        <taxon>Arachnida</taxon>
        <taxon>Acari</taxon>
        <taxon>Parasitiformes</taxon>
        <taxon>Ixodida</taxon>
        <taxon>Ixodoidea</taxon>
        <taxon>Ixodidae</taxon>
        <taxon>Rhipicephalinae</taxon>
        <taxon>Dermacentor</taxon>
    </lineage>
</organism>